<reference evidence="3" key="1">
    <citation type="journal article" date="2018" name="Nat. Microbiol.">
        <title>Leveraging single-cell genomics to expand the fungal tree of life.</title>
        <authorList>
            <person name="Ahrendt S.R."/>
            <person name="Quandt C.A."/>
            <person name="Ciobanu D."/>
            <person name="Clum A."/>
            <person name="Salamov A."/>
            <person name="Andreopoulos B."/>
            <person name="Cheng J.F."/>
            <person name="Woyke T."/>
            <person name="Pelin A."/>
            <person name="Henrissat B."/>
            <person name="Reynolds N.K."/>
            <person name="Benny G.L."/>
            <person name="Smith M.E."/>
            <person name="James T.Y."/>
            <person name="Grigoriev I.V."/>
        </authorList>
    </citation>
    <scope>NUCLEOTIDE SEQUENCE [LARGE SCALE GENOMIC DNA]</scope>
    <source>
        <strain evidence="3">RSA 468</strain>
    </source>
</reference>
<keyword evidence="3" id="KW-1185">Reference proteome</keyword>
<proteinExistence type="predicted"/>
<dbReference type="AlphaFoldDB" id="A0A4Q0A265"/>
<evidence type="ECO:0000313" key="2">
    <source>
        <dbReference type="EMBL" id="RKP40147.1"/>
    </source>
</evidence>
<protein>
    <submittedName>
        <fullName evidence="2">Uncharacterized protein</fullName>
    </submittedName>
</protein>
<organism evidence="2 3">
    <name type="scientific">Dimargaris cristalligena</name>
    <dbReference type="NCBI Taxonomy" id="215637"/>
    <lineage>
        <taxon>Eukaryota</taxon>
        <taxon>Fungi</taxon>
        <taxon>Fungi incertae sedis</taxon>
        <taxon>Zoopagomycota</taxon>
        <taxon>Kickxellomycotina</taxon>
        <taxon>Dimargaritomycetes</taxon>
        <taxon>Dimargaritales</taxon>
        <taxon>Dimargaritaceae</taxon>
        <taxon>Dimargaris</taxon>
    </lineage>
</organism>
<gene>
    <name evidence="2" type="ORF">BJ085DRAFT_41513</name>
</gene>
<feature type="compositionally biased region" description="Low complexity" evidence="1">
    <location>
        <begin position="254"/>
        <end position="265"/>
    </location>
</feature>
<evidence type="ECO:0000256" key="1">
    <source>
        <dbReference type="SAM" id="MobiDB-lite"/>
    </source>
</evidence>
<feature type="compositionally biased region" description="Low complexity" evidence="1">
    <location>
        <begin position="185"/>
        <end position="198"/>
    </location>
</feature>
<accession>A0A4Q0A265</accession>
<name>A0A4Q0A265_9FUNG</name>
<feature type="region of interest" description="Disordered" evidence="1">
    <location>
        <begin position="179"/>
        <end position="198"/>
    </location>
</feature>
<feature type="compositionally biased region" description="Polar residues" evidence="1">
    <location>
        <begin position="266"/>
        <end position="277"/>
    </location>
</feature>
<evidence type="ECO:0000313" key="3">
    <source>
        <dbReference type="Proteomes" id="UP000268162"/>
    </source>
</evidence>
<feature type="region of interest" description="Disordered" evidence="1">
    <location>
        <begin position="107"/>
        <end position="136"/>
    </location>
</feature>
<dbReference type="EMBL" id="ML002223">
    <property type="protein sequence ID" value="RKP40147.1"/>
    <property type="molecule type" value="Genomic_DNA"/>
</dbReference>
<feature type="region of interest" description="Disordered" evidence="1">
    <location>
        <begin position="254"/>
        <end position="291"/>
    </location>
</feature>
<sequence length="344" mass="37316">MIKPFAPRHTALLTAALRRSTAANVRATSLVPARRTFYLSSDAEGFTGHQPLFSLEALKRGLDEIKIEMSHSADQGSLTSELDQIRRARDMLSSTLRELEGFASSIDMAPAPGSVARDSFGRHRSTEQETEGGRGPVHYVVKGSVEESFSPVFHSPYGTAYSPLENKVSMVVQRMAAEQGHHSKPFASPSASSARSAHPMSYNLEDHLSESSFSSAVRGYLDPLAHEATADAEARPELHVSAEHMLQDVLTQSALDAASDSSSSSTHGYHSYTPTASQHHHAAGGTVSTPMDDYIEVGQSAAELASRWSLEDHARAAEDQFFEPKIAGSEYTTVESLNDYHRSV</sequence>
<dbReference type="Proteomes" id="UP000268162">
    <property type="component" value="Unassembled WGS sequence"/>
</dbReference>
<dbReference type="OrthoDB" id="5567882at2759"/>